<feature type="domain" description="Thiamine pyrophosphate enzyme TPP-binding" evidence="3">
    <location>
        <begin position="380"/>
        <end position="507"/>
    </location>
</feature>
<dbReference type="GO" id="GO:0000287">
    <property type="term" value="F:magnesium ion binding"/>
    <property type="evidence" value="ECO:0007669"/>
    <property type="project" value="UniProtKB-ARBA"/>
</dbReference>
<dbReference type="CDD" id="cd02002">
    <property type="entry name" value="TPP_BFDC"/>
    <property type="match status" value="1"/>
</dbReference>
<dbReference type="AlphaFoldDB" id="A0A9X3NHW8"/>
<dbReference type="GO" id="GO:0003984">
    <property type="term" value="F:acetolactate synthase activity"/>
    <property type="evidence" value="ECO:0007669"/>
    <property type="project" value="TreeGrafter"/>
</dbReference>
<dbReference type="InterPro" id="IPR012001">
    <property type="entry name" value="Thiamin_PyroP_enz_TPP-bd_dom"/>
</dbReference>
<comment type="caution">
    <text evidence="5">The sequence shown here is derived from an EMBL/GenBank/DDBJ whole genome shotgun (WGS) entry which is preliminary data.</text>
</comment>
<dbReference type="SUPFAM" id="SSF52518">
    <property type="entry name" value="Thiamin diphosphate-binding fold (THDP-binding)"/>
    <property type="match status" value="2"/>
</dbReference>
<name>A0A9X3NHW8_9ACTN</name>
<protein>
    <submittedName>
        <fullName evidence="5">Acetolactate synthase large subunit</fullName>
    </submittedName>
</protein>
<evidence type="ECO:0000313" key="6">
    <source>
        <dbReference type="Proteomes" id="UP001147653"/>
    </source>
</evidence>
<evidence type="ECO:0000259" key="3">
    <source>
        <dbReference type="Pfam" id="PF02775"/>
    </source>
</evidence>
<dbReference type="PANTHER" id="PTHR18968">
    <property type="entry name" value="THIAMINE PYROPHOSPHATE ENZYMES"/>
    <property type="match status" value="1"/>
</dbReference>
<dbReference type="InterPro" id="IPR045229">
    <property type="entry name" value="TPP_enz"/>
</dbReference>
<proteinExistence type="inferred from homology"/>
<accession>A0A9X3NHW8</accession>
<dbReference type="GO" id="GO:0050660">
    <property type="term" value="F:flavin adenine dinucleotide binding"/>
    <property type="evidence" value="ECO:0007669"/>
    <property type="project" value="TreeGrafter"/>
</dbReference>
<organism evidence="5 6">
    <name type="scientific">Solirubrobacter phytolaccae</name>
    <dbReference type="NCBI Taxonomy" id="1404360"/>
    <lineage>
        <taxon>Bacteria</taxon>
        <taxon>Bacillati</taxon>
        <taxon>Actinomycetota</taxon>
        <taxon>Thermoleophilia</taxon>
        <taxon>Solirubrobacterales</taxon>
        <taxon>Solirubrobacteraceae</taxon>
        <taxon>Solirubrobacter</taxon>
    </lineage>
</organism>
<sequence>MNGAESVLRTLAASGVEVCFANPGTSEMHLVAAMDRVPEVRGILTLFEGVASAAADGYARLAGKPAATLLHLGPGFGNAFANVHNAYKGRTPMVNLVGDHAVLHRPLGAPLTSDVEAIAGPASHWLRSARDAREAAVLAAEAVAVARSGAVATLVLPADAGWDESLGPAAPLSVGGLPTVPEEAVEAAARALRSGKAALLLGGSTTRERGLAAAARIAAGTGAAVVHDTFTPVLSRGGSRPRARLLPYLTELAVDALAGFEQLIVVGTRPPVGFFAYPGKPSLLWSPDSAVTVLATAEEDALTALEAVADLVGAEPEPVEPLARPELPTGGALDLMTLTAAVGALLPDDAVVVDEAVTASALFQEQTGGAGEHDYLFLTGGAIGWGLPAATGAAVGAPGRPVFNFEADGSAMYTIQALWTQAREELDVTTIVVANRSYAILEFEFSRVGAEGDGAAARALMDIGRPELDFAGLARAQGVPGRRVDDVPGLIDALQEAIAEPGPHLIEALV</sequence>
<gene>
    <name evidence="5" type="ORF">OJ997_28135</name>
</gene>
<dbReference type="InterPro" id="IPR011766">
    <property type="entry name" value="TPP_enzyme_TPP-bd"/>
</dbReference>
<evidence type="ECO:0000259" key="4">
    <source>
        <dbReference type="Pfam" id="PF02776"/>
    </source>
</evidence>
<dbReference type="GO" id="GO:0030976">
    <property type="term" value="F:thiamine pyrophosphate binding"/>
    <property type="evidence" value="ECO:0007669"/>
    <property type="project" value="InterPro"/>
</dbReference>
<dbReference type="InterPro" id="IPR029061">
    <property type="entry name" value="THDP-binding"/>
</dbReference>
<dbReference type="Proteomes" id="UP001147653">
    <property type="component" value="Unassembled WGS sequence"/>
</dbReference>
<dbReference type="Gene3D" id="3.40.50.970">
    <property type="match status" value="2"/>
</dbReference>
<keyword evidence="2" id="KW-0786">Thiamine pyrophosphate</keyword>
<keyword evidence="6" id="KW-1185">Reference proteome</keyword>
<dbReference type="PANTHER" id="PTHR18968:SF86">
    <property type="entry name" value="ACETOLACTATE SYNTHASE LARGE SUBUNIT ILVX-RELATED"/>
    <property type="match status" value="1"/>
</dbReference>
<dbReference type="NCBIfam" id="NF005760">
    <property type="entry name" value="PRK07586.1"/>
    <property type="match status" value="1"/>
</dbReference>
<dbReference type="Pfam" id="PF02775">
    <property type="entry name" value="TPP_enzyme_C"/>
    <property type="match status" value="1"/>
</dbReference>
<dbReference type="RefSeq" id="WP_270028631.1">
    <property type="nucleotide sequence ID" value="NZ_JAPDDP010000070.1"/>
</dbReference>
<reference evidence="5" key="1">
    <citation type="submission" date="2022-10" db="EMBL/GenBank/DDBJ databases">
        <title>The WGS of Solirubrobacter phytolaccae KCTC 29190.</title>
        <authorList>
            <person name="Jiang Z."/>
        </authorList>
    </citation>
    <scope>NUCLEOTIDE SEQUENCE</scope>
    <source>
        <strain evidence="5">KCTC 29190</strain>
    </source>
</reference>
<evidence type="ECO:0000313" key="5">
    <source>
        <dbReference type="EMBL" id="MDA0184211.1"/>
    </source>
</evidence>
<dbReference type="EMBL" id="JAPDDP010000070">
    <property type="protein sequence ID" value="MDA0184211.1"/>
    <property type="molecule type" value="Genomic_DNA"/>
</dbReference>
<feature type="domain" description="Thiamine pyrophosphate enzyme N-terminal TPP-binding" evidence="4">
    <location>
        <begin position="1"/>
        <end position="105"/>
    </location>
</feature>
<dbReference type="Pfam" id="PF02776">
    <property type="entry name" value="TPP_enzyme_N"/>
    <property type="match status" value="1"/>
</dbReference>
<dbReference type="CDD" id="cd07035">
    <property type="entry name" value="TPP_PYR_POX_like"/>
    <property type="match status" value="1"/>
</dbReference>
<comment type="similarity">
    <text evidence="1">Belongs to the TPP enzyme family.</text>
</comment>
<evidence type="ECO:0000256" key="2">
    <source>
        <dbReference type="ARBA" id="ARBA00023052"/>
    </source>
</evidence>
<evidence type="ECO:0000256" key="1">
    <source>
        <dbReference type="ARBA" id="ARBA00007812"/>
    </source>
</evidence>